<sequence>MRLPTIISLACLATAVSACGLSIPSSIHLMARGDAQSLGKRTIGVSPQHPVAQNSEDHWTVAENERQMQVSDDAFIAKDFAHFNHHPNSTMYYPGGVVMNLTEHIEDLRLYFSSYPDAAPHNHNYRVMFGEGDWTVAISVSSAINGGAVSDLSGNWLPPTMRPVKFDLMTIARWDGGWMMEEYLWVDSPIMFRQMGILPVPPADNLPDIELNPYTAPLSTKPGVDNAKANKATMTKADDAFNAGTFTAEALHLSEDVKVYGLTDQPLDLKGFLATLKSLRKSFPDLHLENKPYRQIIAQGDWTATVAMLSGTLKGPLELPPYLGSSPAQPTGRKFDLLHYTICRWQNGKILEMRVNADIFAIVGSLGIQLE</sequence>
<dbReference type="Gene3D" id="3.10.450.50">
    <property type="match status" value="2"/>
</dbReference>
<proteinExistence type="predicted"/>
<dbReference type="EMBL" id="CABFJX010000402">
    <property type="protein sequence ID" value="VTT80398.1"/>
    <property type="molecule type" value="Genomic_DNA"/>
</dbReference>
<accession>A0A5Q3G2H1</accession>
<dbReference type="AlphaFoldDB" id="A0A5Q3G2H1"/>
<dbReference type="SUPFAM" id="SSF54427">
    <property type="entry name" value="NTF2-like"/>
    <property type="match status" value="2"/>
</dbReference>
<dbReference type="Proteomes" id="UP000760494">
    <property type="component" value="Unassembled WGS sequence"/>
</dbReference>
<protein>
    <submittedName>
        <fullName evidence="1">Uncharacterized protein</fullName>
    </submittedName>
</protein>
<evidence type="ECO:0000313" key="2">
    <source>
        <dbReference type="Proteomes" id="UP000760494"/>
    </source>
</evidence>
<dbReference type="InterPro" id="IPR032710">
    <property type="entry name" value="NTF2-like_dom_sf"/>
</dbReference>
<dbReference type="InterPro" id="IPR009959">
    <property type="entry name" value="Cyclase_SnoaL-like"/>
</dbReference>
<comment type="caution">
    <text evidence="1">The sequence shown here is derived from an EMBL/GenBank/DDBJ whole genome shotgun (WGS) entry which is preliminary data.</text>
</comment>
<dbReference type="PROSITE" id="PS51257">
    <property type="entry name" value="PROKAR_LIPOPROTEIN"/>
    <property type="match status" value="1"/>
</dbReference>
<organism evidence="1 2">
    <name type="scientific">Fusarium fujikuroi</name>
    <name type="common">Bakanae and foot rot disease fungus</name>
    <name type="synonym">Gibberella fujikuroi</name>
    <dbReference type="NCBI Taxonomy" id="5127"/>
    <lineage>
        <taxon>Eukaryota</taxon>
        <taxon>Fungi</taxon>
        <taxon>Dikarya</taxon>
        <taxon>Ascomycota</taxon>
        <taxon>Pezizomycotina</taxon>
        <taxon>Sordariomycetes</taxon>
        <taxon>Hypocreomycetidae</taxon>
        <taxon>Hypocreales</taxon>
        <taxon>Nectriaceae</taxon>
        <taxon>Fusarium</taxon>
        <taxon>Fusarium fujikuroi species complex</taxon>
    </lineage>
</organism>
<dbReference type="GO" id="GO:0030638">
    <property type="term" value="P:polyketide metabolic process"/>
    <property type="evidence" value="ECO:0007669"/>
    <property type="project" value="InterPro"/>
</dbReference>
<evidence type="ECO:0000313" key="1">
    <source>
        <dbReference type="EMBL" id="VTT80398.1"/>
    </source>
</evidence>
<dbReference type="PANTHER" id="PTHR38436:SF1">
    <property type="entry name" value="ESTER CYCLASE"/>
    <property type="match status" value="1"/>
</dbReference>
<reference evidence="1" key="1">
    <citation type="submission" date="2019-05" db="EMBL/GenBank/DDBJ databases">
        <authorList>
            <person name="Piombo E."/>
        </authorList>
    </citation>
    <scope>NUCLEOTIDE SEQUENCE</scope>
    <source>
        <strain evidence="1">C2S</strain>
    </source>
</reference>
<dbReference type="Pfam" id="PF07366">
    <property type="entry name" value="SnoaL"/>
    <property type="match status" value="1"/>
</dbReference>
<gene>
    <name evidence="1" type="ORF">C2S_11747</name>
</gene>
<name>A0A5Q3G2H1_FUSFU</name>
<dbReference type="PANTHER" id="PTHR38436">
    <property type="entry name" value="POLYKETIDE CYCLASE SNOAL-LIKE DOMAIN"/>
    <property type="match status" value="1"/>
</dbReference>